<protein>
    <submittedName>
        <fullName evidence="1">Anhydro-N-acetylmuramic acid kinase</fullName>
    </submittedName>
</protein>
<keyword evidence="1" id="KW-0808">Transferase</keyword>
<dbReference type="PANTHER" id="PTHR30605">
    <property type="entry name" value="ANHYDRO-N-ACETYLMURAMIC ACID KINASE"/>
    <property type="match status" value="1"/>
</dbReference>
<keyword evidence="1" id="KW-0418">Kinase</keyword>
<dbReference type="GO" id="GO:0016773">
    <property type="term" value="F:phosphotransferase activity, alcohol group as acceptor"/>
    <property type="evidence" value="ECO:0007669"/>
    <property type="project" value="InterPro"/>
</dbReference>
<keyword evidence="2" id="KW-1185">Reference proteome</keyword>
<dbReference type="GO" id="GO:0009254">
    <property type="term" value="P:peptidoglycan turnover"/>
    <property type="evidence" value="ECO:0007669"/>
    <property type="project" value="InterPro"/>
</dbReference>
<name>A0AA35SGX3_GEOBA</name>
<evidence type="ECO:0000313" key="1">
    <source>
        <dbReference type="EMBL" id="CAI8029885.1"/>
    </source>
</evidence>
<dbReference type="Gene3D" id="3.30.420.40">
    <property type="match status" value="2"/>
</dbReference>
<dbReference type="PANTHER" id="PTHR30605:SF0">
    <property type="entry name" value="ANHYDRO-N-ACETYLMURAMIC ACID KINASE"/>
    <property type="match status" value="1"/>
</dbReference>
<dbReference type="EMBL" id="CASHTH010002442">
    <property type="protein sequence ID" value="CAI8029885.1"/>
    <property type="molecule type" value="Genomic_DNA"/>
</dbReference>
<sequence>MSGTSVDGIDAAVVEITGHGLETTVNLIAFETFPFPPDVPQRILALCHPDTSRVDEICEMNFYIGYLFAEAVKHILQKNGIPTSDIDLIGSHGQTIHHYPFLIIPCGETTGVWTLQIGEPAVIAHETGIPTIADFRVADMAAGGQGAPLVAYPDYLLFHDSVKTMGLLNIGGIANITVLPANGSFDSVSAADTGPGNMCIDAVVSEITDGRERYDQAGQRAAQGTPHQPLIDEWLNHPFFQLTPPKTTGREMFGHTLAMECLAACRKHSLSDNDSIATLTELTVQTIALYISQFVPEKNPIDTLYVSGGGVHNQTVMQRLNEALVGTAVEPVDNSGISADAKEAIAFAILANESLHGQAGNLPSATGASMRKILGKFVCP</sequence>
<dbReference type="InterPro" id="IPR005338">
    <property type="entry name" value="Anhydro_N_Ac-Mur_kinase"/>
</dbReference>
<dbReference type="NCBIfam" id="NF007148">
    <property type="entry name" value="PRK09585.3-2"/>
    <property type="match status" value="1"/>
</dbReference>
<dbReference type="SUPFAM" id="SSF53067">
    <property type="entry name" value="Actin-like ATPase domain"/>
    <property type="match status" value="1"/>
</dbReference>
<dbReference type="InterPro" id="IPR043129">
    <property type="entry name" value="ATPase_NBD"/>
</dbReference>
<dbReference type="GO" id="GO:0016301">
    <property type="term" value="F:kinase activity"/>
    <property type="evidence" value="ECO:0007669"/>
    <property type="project" value="UniProtKB-KW"/>
</dbReference>
<accession>A0AA35SGX3</accession>
<dbReference type="CDD" id="cd24050">
    <property type="entry name" value="ASKHA_NBD_ANMK"/>
    <property type="match status" value="1"/>
</dbReference>
<evidence type="ECO:0000313" key="2">
    <source>
        <dbReference type="Proteomes" id="UP001174909"/>
    </source>
</evidence>
<proteinExistence type="inferred from homology"/>
<dbReference type="HAMAP" id="MF_01270">
    <property type="entry name" value="AnhMurNAc_kinase"/>
    <property type="match status" value="1"/>
</dbReference>
<organism evidence="1 2">
    <name type="scientific">Geodia barretti</name>
    <name type="common">Barrett's horny sponge</name>
    <dbReference type="NCBI Taxonomy" id="519541"/>
    <lineage>
        <taxon>Eukaryota</taxon>
        <taxon>Metazoa</taxon>
        <taxon>Porifera</taxon>
        <taxon>Demospongiae</taxon>
        <taxon>Heteroscleromorpha</taxon>
        <taxon>Tetractinellida</taxon>
        <taxon>Astrophorina</taxon>
        <taxon>Geodiidae</taxon>
        <taxon>Geodia</taxon>
    </lineage>
</organism>
<comment type="caution">
    <text evidence="1">The sequence shown here is derived from an EMBL/GenBank/DDBJ whole genome shotgun (WGS) entry which is preliminary data.</text>
</comment>
<dbReference type="GO" id="GO:0006040">
    <property type="term" value="P:amino sugar metabolic process"/>
    <property type="evidence" value="ECO:0007669"/>
    <property type="project" value="InterPro"/>
</dbReference>
<dbReference type="Pfam" id="PF03702">
    <property type="entry name" value="AnmK"/>
    <property type="match status" value="1"/>
</dbReference>
<dbReference type="AlphaFoldDB" id="A0AA35SGX3"/>
<dbReference type="Proteomes" id="UP001174909">
    <property type="component" value="Unassembled WGS sequence"/>
</dbReference>
<reference evidence="1" key="1">
    <citation type="submission" date="2023-03" db="EMBL/GenBank/DDBJ databases">
        <authorList>
            <person name="Steffen K."/>
            <person name="Cardenas P."/>
        </authorList>
    </citation>
    <scope>NUCLEOTIDE SEQUENCE</scope>
</reference>
<gene>
    <name evidence="1" type="ORF">GBAR_LOCUS16960</name>
</gene>
<dbReference type="GO" id="GO:0005524">
    <property type="term" value="F:ATP binding"/>
    <property type="evidence" value="ECO:0007669"/>
    <property type="project" value="InterPro"/>
</dbReference>